<dbReference type="Gene3D" id="1.20.1260.10">
    <property type="match status" value="1"/>
</dbReference>
<dbReference type="CDD" id="cd01056">
    <property type="entry name" value="Euk_Ferritin"/>
    <property type="match status" value="1"/>
</dbReference>
<dbReference type="GO" id="GO:0005737">
    <property type="term" value="C:cytoplasm"/>
    <property type="evidence" value="ECO:0007669"/>
    <property type="project" value="TreeGrafter"/>
</dbReference>
<evidence type="ECO:0000256" key="4">
    <source>
        <dbReference type="ARBA" id="ARBA00023002"/>
    </source>
</evidence>
<dbReference type="GO" id="GO:0004322">
    <property type="term" value="F:ferroxidase activity"/>
    <property type="evidence" value="ECO:0007669"/>
    <property type="project" value="UniProtKB-ARBA"/>
</dbReference>
<evidence type="ECO:0000256" key="8">
    <source>
        <dbReference type="SAM" id="MobiDB-lite"/>
    </source>
</evidence>
<organism evidence="10 11">
    <name type="scientific">Phyllostomus discolor</name>
    <name type="common">pale spear-nosed bat</name>
    <dbReference type="NCBI Taxonomy" id="89673"/>
    <lineage>
        <taxon>Eukaryota</taxon>
        <taxon>Metazoa</taxon>
        <taxon>Chordata</taxon>
        <taxon>Craniata</taxon>
        <taxon>Vertebrata</taxon>
        <taxon>Euteleostomi</taxon>
        <taxon>Mammalia</taxon>
        <taxon>Eutheria</taxon>
        <taxon>Laurasiatheria</taxon>
        <taxon>Chiroptera</taxon>
        <taxon>Yangochiroptera</taxon>
        <taxon>Phyllostomidae</taxon>
        <taxon>Phyllostominae</taxon>
        <taxon>Phyllostomus</taxon>
    </lineage>
</organism>
<dbReference type="Proteomes" id="UP000504628">
    <property type="component" value="Chromosome X"/>
</dbReference>
<feature type="region of interest" description="Disordered" evidence="8">
    <location>
        <begin position="43"/>
        <end position="76"/>
    </location>
</feature>
<dbReference type="InterPro" id="IPR012347">
    <property type="entry name" value="Ferritin-like"/>
</dbReference>
<evidence type="ECO:0000256" key="5">
    <source>
        <dbReference type="ARBA" id="ARBA00023004"/>
    </source>
</evidence>
<feature type="domain" description="Ferritin-like diiron" evidence="9">
    <location>
        <begin position="76"/>
        <end position="225"/>
    </location>
</feature>
<comment type="function">
    <text evidence="7">Stores iron in a soluble, non-toxic, readily available form. Important for iron homeostasis. Iron is taken up in the ferrous form and deposited as ferric hydroxides after oxidation.</text>
</comment>
<evidence type="ECO:0000259" key="9">
    <source>
        <dbReference type="PROSITE" id="PS50905"/>
    </source>
</evidence>
<dbReference type="PANTHER" id="PTHR11431">
    <property type="entry name" value="FERRITIN"/>
    <property type="match status" value="1"/>
</dbReference>
<keyword evidence="3 6" id="KW-0479">Metal-binding</keyword>
<gene>
    <name evidence="11" type="primary">LOC114505634</name>
</gene>
<evidence type="ECO:0000313" key="10">
    <source>
        <dbReference type="Proteomes" id="UP000504628"/>
    </source>
</evidence>
<evidence type="ECO:0000256" key="1">
    <source>
        <dbReference type="ARBA" id="ARBA00007513"/>
    </source>
</evidence>
<evidence type="ECO:0000256" key="2">
    <source>
        <dbReference type="ARBA" id="ARBA00022434"/>
    </source>
</evidence>
<accession>A0A7E6D0P2</accession>
<dbReference type="InterPro" id="IPR009078">
    <property type="entry name" value="Ferritin-like_SF"/>
</dbReference>
<dbReference type="PANTHER" id="PTHR11431:SF97">
    <property type="entry name" value="FERRITIN HEAVY POLYPEPTIDE-LIKE 17-RELATED"/>
    <property type="match status" value="1"/>
</dbReference>
<dbReference type="GO" id="GO:0006826">
    <property type="term" value="P:iron ion transport"/>
    <property type="evidence" value="ECO:0007669"/>
    <property type="project" value="InterPro"/>
</dbReference>
<keyword evidence="5 6" id="KW-0408">Iron</keyword>
<feature type="region of interest" description="Disordered" evidence="8">
    <location>
        <begin position="1"/>
        <end position="26"/>
    </location>
</feature>
<keyword evidence="10" id="KW-1185">Reference proteome</keyword>
<evidence type="ECO:0000313" key="11">
    <source>
        <dbReference type="RefSeq" id="XP_035872762.1"/>
    </source>
</evidence>
<dbReference type="InterPro" id="IPR009040">
    <property type="entry name" value="Ferritin-like_diiron"/>
</dbReference>
<dbReference type="InterPro" id="IPR008331">
    <property type="entry name" value="Ferritin_DPS_dom"/>
</dbReference>
<dbReference type="AlphaFoldDB" id="A0A7E6D0P2"/>
<feature type="compositionally biased region" description="Basic residues" evidence="8">
    <location>
        <begin position="1"/>
        <end position="18"/>
    </location>
</feature>
<dbReference type="FunFam" id="1.20.1260.10:FF:000016">
    <property type="entry name" value="Ferritin heavy chain"/>
    <property type="match status" value="1"/>
</dbReference>
<name>A0A7E6D0P2_9CHIR</name>
<sequence length="246" mass="28333">MGMIRGPRRRRLRPRRCPIRSPPLSPRHGALLAFLAGEPDPQALLPAPLALPPEPPMEGPPPPPQPPLPPPSLVRQNYHPECEAALNKHINLELHVSYVYLAMAFYFDRQEVALKHFATFFLWQWREEWEQVQTLMRLQNQRGGRIRLSDIRRPDRSRWESGRAAMKHALQMERMVNQSLLGLFHLATIKNDAHLCDFLEHHHLRQDVRFIRNVAASVVNLRRLGAPEDSLAEYLFGKLTLGGSEN</sequence>
<keyword evidence="2 7" id="KW-0409">Iron storage</keyword>
<dbReference type="GO" id="GO:0006879">
    <property type="term" value="P:intracellular iron ion homeostasis"/>
    <property type="evidence" value="ECO:0007669"/>
    <property type="project" value="UniProtKB-KW"/>
</dbReference>
<dbReference type="InParanoid" id="A0A7E6D0P2"/>
<dbReference type="OrthoDB" id="186462at2759"/>
<evidence type="ECO:0000256" key="6">
    <source>
        <dbReference type="PIRSR" id="PIRSR601519-1"/>
    </source>
</evidence>
<dbReference type="GO" id="GO:0008198">
    <property type="term" value="F:ferrous iron binding"/>
    <property type="evidence" value="ECO:0007669"/>
    <property type="project" value="TreeGrafter"/>
</dbReference>
<comment type="similarity">
    <text evidence="1 7">Belongs to the ferritin family.</text>
</comment>
<evidence type="ECO:0000256" key="3">
    <source>
        <dbReference type="ARBA" id="ARBA00022723"/>
    </source>
</evidence>
<feature type="binding site" evidence="6">
    <location>
        <position position="173"/>
    </location>
    <ligand>
        <name>Fe cation</name>
        <dbReference type="ChEBI" id="CHEBI:24875"/>
        <label>1</label>
    </ligand>
</feature>
<dbReference type="GO" id="GO:0008199">
    <property type="term" value="F:ferric iron binding"/>
    <property type="evidence" value="ECO:0007669"/>
    <property type="project" value="InterPro"/>
</dbReference>
<dbReference type="InterPro" id="IPR001519">
    <property type="entry name" value="Ferritin"/>
</dbReference>
<feature type="binding site" evidence="6">
    <location>
        <position position="128"/>
    </location>
    <ligand>
        <name>Fe cation</name>
        <dbReference type="ChEBI" id="CHEBI:24875"/>
        <label>1</label>
    </ligand>
</feature>
<dbReference type="GeneID" id="114505634"/>
<proteinExistence type="inferred from homology"/>
<keyword evidence="4" id="KW-0560">Oxidoreductase</keyword>
<feature type="compositionally biased region" description="Pro residues" evidence="8">
    <location>
        <begin position="49"/>
        <end position="72"/>
    </location>
</feature>
<feature type="binding site" evidence="6">
    <location>
        <position position="93"/>
    </location>
    <ligand>
        <name>Fe cation</name>
        <dbReference type="ChEBI" id="CHEBI:24875"/>
        <label>1</label>
    </ligand>
</feature>
<dbReference type="RefSeq" id="XP_035872762.1">
    <property type="nucleotide sequence ID" value="XM_036016869.1"/>
</dbReference>
<dbReference type="KEGG" id="pdic:114505634"/>
<dbReference type="Pfam" id="PF00210">
    <property type="entry name" value="Ferritin"/>
    <property type="match status" value="1"/>
</dbReference>
<dbReference type="SUPFAM" id="SSF47240">
    <property type="entry name" value="Ferritin-like"/>
    <property type="match status" value="1"/>
</dbReference>
<dbReference type="PROSITE" id="PS50905">
    <property type="entry name" value="FERRITIN_LIKE"/>
    <property type="match status" value="1"/>
</dbReference>
<protein>
    <recommendedName>
        <fullName evidence="7">Ferritin</fullName>
    </recommendedName>
</protein>
<evidence type="ECO:0000256" key="7">
    <source>
        <dbReference type="RuleBase" id="RU361145"/>
    </source>
</evidence>
<reference evidence="11" key="1">
    <citation type="submission" date="2025-08" db="UniProtKB">
        <authorList>
            <consortium name="RefSeq"/>
        </authorList>
    </citation>
    <scope>IDENTIFICATION</scope>
    <source>
        <tissue evidence="11">Muscle</tissue>
    </source>
</reference>